<dbReference type="UniPathway" id="UPA00219"/>
<dbReference type="Pfam" id="PF03734">
    <property type="entry name" value="YkuD"/>
    <property type="match status" value="1"/>
</dbReference>
<dbReference type="InterPro" id="IPR038054">
    <property type="entry name" value="LD_TPept-like_central_sf"/>
</dbReference>
<comment type="pathway">
    <text evidence="1 6">Cell wall biogenesis; peptidoglycan biosynthesis.</text>
</comment>
<dbReference type="SUPFAM" id="SSF143985">
    <property type="entry name" value="L,D-transpeptidase pre-catalytic domain-like"/>
    <property type="match status" value="1"/>
</dbReference>
<evidence type="ECO:0000256" key="5">
    <source>
        <dbReference type="ARBA" id="ARBA00023316"/>
    </source>
</evidence>
<dbReference type="EMBL" id="LRDH01000118">
    <property type="protein sequence ID" value="PPV13586.1"/>
    <property type="molecule type" value="Genomic_DNA"/>
</dbReference>
<dbReference type="InterPro" id="IPR005490">
    <property type="entry name" value="LD_TPept_cat_dom"/>
</dbReference>
<protein>
    <recommendedName>
        <fullName evidence="8">L,D-TPase catalytic domain-containing protein</fullName>
    </recommendedName>
</protein>
<dbReference type="InterPro" id="IPR050979">
    <property type="entry name" value="LD-transpeptidase"/>
</dbReference>
<evidence type="ECO:0000256" key="6">
    <source>
        <dbReference type="PROSITE-ProRule" id="PRU01373"/>
    </source>
</evidence>
<feature type="transmembrane region" description="Helical" evidence="7">
    <location>
        <begin position="68"/>
        <end position="87"/>
    </location>
</feature>
<feature type="active site" description="Proton donor/acceptor" evidence="6">
    <location>
        <position position="468"/>
    </location>
</feature>
<keyword evidence="4 6" id="KW-0573">Peptidoglycan synthesis</keyword>
<dbReference type="Pfam" id="PF12229">
    <property type="entry name" value="PG_binding_4"/>
    <property type="match status" value="2"/>
</dbReference>
<keyword evidence="2" id="KW-0808">Transferase</keyword>
<organism evidence="9 10">
    <name type="scientific">Clostridium butyricum</name>
    <dbReference type="NCBI Taxonomy" id="1492"/>
    <lineage>
        <taxon>Bacteria</taxon>
        <taxon>Bacillati</taxon>
        <taxon>Bacillota</taxon>
        <taxon>Clostridia</taxon>
        <taxon>Eubacteriales</taxon>
        <taxon>Clostridiaceae</taxon>
        <taxon>Clostridium</taxon>
    </lineage>
</organism>
<dbReference type="PROSITE" id="PS52029">
    <property type="entry name" value="LD_TPASE"/>
    <property type="match status" value="1"/>
</dbReference>
<sequence>MRYYVENHDEVMTDINSEIEKKYNGSIMISRKERNKRKKAIRFKGGTRYKKSETGLKKILLENSNSKYFTVIVLVSGMTYIFSNIYFKYHFYTGTTINCINVSFKSIEGAEKYICNSIDNYKLILKGRGGVINVIDGKDIALKYNYEINSIKEKQNEISWIKSFFDKDIPEENNILITYDEKLLNNAIECLDIFKEDNIITPENPKFIYSNNGFVIEDEIYGSKIDKDILIEKIKKSILDGQEVLDLEKEGCYENPEYTKSSEKALRIKDILNQYKDSKVIYDLGNLEKEINMSTMEKWINIDNSYNVTINRDEVMDFVNEFADKYDTVGISRTMNSTSGRIVTVDGGDYGFKINRDAETEELINNLKEKNTVKREPIYEQKGINTIINDVGKTCVEIDLSNQHLWFYKDGIILVEGDIVSGSIANGTITPEGTYSLKYKDKDSVLVGEGYRSPVDFWMPFNGNIGMHDAGWRYNFGGKIYLTNGSHGCINLPHSLAKNIFYNIEEGTPVVCYY</sequence>
<evidence type="ECO:0000256" key="1">
    <source>
        <dbReference type="ARBA" id="ARBA00004752"/>
    </source>
</evidence>
<evidence type="ECO:0000313" key="10">
    <source>
        <dbReference type="Proteomes" id="UP000238081"/>
    </source>
</evidence>
<dbReference type="PANTHER" id="PTHR30582:SF33">
    <property type="entry name" value="EXPORTED PROTEIN"/>
    <property type="match status" value="1"/>
</dbReference>
<dbReference type="PANTHER" id="PTHR30582">
    <property type="entry name" value="L,D-TRANSPEPTIDASE"/>
    <property type="match status" value="1"/>
</dbReference>
<dbReference type="Gene3D" id="2.40.440.10">
    <property type="entry name" value="L,D-transpeptidase catalytic domain-like"/>
    <property type="match status" value="1"/>
</dbReference>
<dbReference type="GO" id="GO:0018104">
    <property type="term" value="P:peptidoglycan-protein cross-linking"/>
    <property type="evidence" value="ECO:0007669"/>
    <property type="project" value="TreeGrafter"/>
</dbReference>
<dbReference type="RefSeq" id="WP_043662140.1">
    <property type="nucleotide sequence ID" value="NZ_JSEG01000002.1"/>
</dbReference>
<comment type="caution">
    <text evidence="9">The sequence shown here is derived from an EMBL/GenBank/DDBJ whole genome shotgun (WGS) entry which is preliminary data.</text>
</comment>
<evidence type="ECO:0000313" key="9">
    <source>
        <dbReference type="EMBL" id="PPV13586.1"/>
    </source>
</evidence>
<gene>
    <name evidence="9" type="ORF">AWN73_03370</name>
</gene>
<evidence type="ECO:0000259" key="8">
    <source>
        <dbReference type="PROSITE" id="PS52029"/>
    </source>
</evidence>
<dbReference type="Gene3D" id="3.10.20.800">
    <property type="match status" value="1"/>
</dbReference>
<evidence type="ECO:0000256" key="2">
    <source>
        <dbReference type="ARBA" id="ARBA00022679"/>
    </source>
</evidence>
<dbReference type="CDD" id="cd16913">
    <property type="entry name" value="YkuD_like"/>
    <property type="match status" value="1"/>
</dbReference>
<evidence type="ECO:0000256" key="3">
    <source>
        <dbReference type="ARBA" id="ARBA00022960"/>
    </source>
</evidence>
<dbReference type="Proteomes" id="UP000238081">
    <property type="component" value="Unassembled WGS sequence"/>
</dbReference>
<keyword evidence="7" id="KW-0472">Membrane</keyword>
<feature type="domain" description="L,D-TPase catalytic" evidence="8">
    <location>
        <begin position="394"/>
        <end position="513"/>
    </location>
</feature>
<evidence type="ECO:0000256" key="4">
    <source>
        <dbReference type="ARBA" id="ARBA00022984"/>
    </source>
</evidence>
<keyword evidence="7" id="KW-1133">Transmembrane helix</keyword>
<dbReference type="AlphaFoldDB" id="A0A2S7F8E7"/>
<evidence type="ECO:0000256" key="7">
    <source>
        <dbReference type="SAM" id="Phobius"/>
    </source>
</evidence>
<dbReference type="SUPFAM" id="SSF141523">
    <property type="entry name" value="L,D-transpeptidase catalytic domain-like"/>
    <property type="match status" value="1"/>
</dbReference>
<dbReference type="GO" id="GO:0071972">
    <property type="term" value="F:peptidoglycan L,D-transpeptidase activity"/>
    <property type="evidence" value="ECO:0007669"/>
    <property type="project" value="TreeGrafter"/>
</dbReference>
<accession>A0A2S7F8E7</accession>
<dbReference type="GO" id="GO:0005576">
    <property type="term" value="C:extracellular region"/>
    <property type="evidence" value="ECO:0007669"/>
    <property type="project" value="TreeGrafter"/>
</dbReference>
<dbReference type="InterPro" id="IPR022029">
    <property type="entry name" value="YoaR-like_PG-bd"/>
</dbReference>
<dbReference type="InterPro" id="IPR038063">
    <property type="entry name" value="Transpep_catalytic_dom"/>
</dbReference>
<feature type="active site" description="Nucleophile" evidence="6">
    <location>
        <position position="489"/>
    </location>
</feature>
<dbReference type="GO" id="GO:0016740">
    <property type="term" value="F:transferase activity"/>
    <property type="evidence" value="ECO:0007669"/>
    <property type="project" value="UniProtKB-KW"/>
</dbReference>
<keyword evidence="7" id="KW-0812">Transmembrane</keyword>
<reference evidence="9 10" key="1">
    <citation type="submission" date="2016-01" db="EMBL/GenBank/DDBJ databases">
        <title>Characterization of the Clostridium difficile lineages that are prevalent in Hong Kong and China.</title>
        <authorList>
            <person name="Kwok J.S.-L."/>
            <person name="Lam W.-Y."/>
            <person name="Ip M."/>
            <person name="Chan T.-F."/>
            <person name="Hawkey P.M."/>
            <person name="Tsui S.K.-W."/>
        </authorList>
    </citation>
    <scope>NUCLEOTIDE SEQUENCE [LARGE SCALE GENOMIC DNA]</scope>
    <source>
        <strain evidence="9 10">300064</strain>
    </source>
</reference>
<dbReference type="GO" id="GO:0008360">
    <property type="term" value="P:regulation of cell shape"/>
    <property type="evidence" value="ECO:0007669"/>
    <property type="project" value="UniProtKB-UniRule"/>
</dbReference>
<proteinExistence type="predicted"/>
<name>A0A2S7F8E7_CLOBU</name>
<keyword evidence="5 6" id="KW-0961">Cell wall biogenesis/degradation</keyword>
<keyword evidence="3 6" id="KW-0133">Cell shape</keyword>
<dbReference type="GO" id="GO:0071555">
    <property type="term" value="P:cell wall organization"/>
    <property type="evidence" value="ECO:0007669"/>
    <property type="project" value="UniProtKB-UniRule"/>
</dbReference>